<evidence type="ECO:0000313" key="4">
    <source>
        <dbReference type="Proteomes" id="UP000183952"/>
    </source>
</evidence>
<keyword evidence="4" id="KW-1185">Reference proteome</keyword>
<feature type="region of interest" description="Disordered" evidence="1">
    <location>
        <begin position="37"/>
        <end position="63"/>
    </location>
</feature>
<feature type="domain" description="YARHG" evidence="2">
    <location>
        <begin position="238"/>
        <end position="318"/>
    </location>
</feature>
<evidence type="ECO:0000313" key="3">
    <source>
        <dbReference type="EMBL" id="SHJ86100.1"/>
    </source>
</evidence>
<dbReference type="Proteomes" id="UP000183952">
    <property type="component" value="Unassembled WGS sequence"/>
</dbReference>
<name>A0A1M6MRU1_9CLOT</name>
<dbReference type="OrthoDB" id="517663at2"/>
<evidence type="ECO:0000259" key="2">
    <source>
        <dbReference type="SMART" id="SM01324"/>
    </source>
</evidence>
<dbReference type="SMART" id="SM01324">
    <property type="entry name" value="YARHG"/>
    <property type="match status" value="1"/>
</dbReference>
<dbReference type="RefSeq" id="WP_072903156.1">
    <property type="nucleotide sequence ID" value="NZ_FRAD01000008.1"/>
</dbReference>
<dbReference type="AlphaFoldDB" id="A0A1M6MRU1"/>
<dbReference type="Gene3D" id="1.20.58.1690">
    <property type="match status" value="1"/>
</dbReference>
<dbReference type="STRING" id="1121331.SAMN02745248_01135"/>
<dbReference type="InterPro" id="IPR038434">
    <property type="entry name" value="YARHG_sf"/>
</dbReference>
<reference evidence="3 4" key="1">
    <citation type="submission" date="2016-11" db="EMBL/GenBank/DDBJ databases">
        <authorList>
            <person name="Jaros S."/>
            <person name="Januszkiewicz K."/>
            <person name="Wedrychowicz H."/>
        </authorList>
    </citation>
    <scope>NUCLEOTIDE SEQUENCE [LARGE SCALE GENOMIC DNA]</scope>
    <source>
        <strain evidence="3 4">DSM 3090</strain>
    </source>
</reference>
<dbReference type="Pfam" id="PF13308">
    <property type="entry name" value="YARHG"/>
    <property type="match status" value="1"/>
</dbReference>
<sequence length="321" mass="36778">MQGNKKGKGIIISATLCLLVVGLSLMISYGGKNSVESDKIKSTTEQKKSISSDINTPKENKRESIEEIIKSPEQLKINMLDQSSGDFYIGMTRQEAVNRLKQFKFKSFTNQAAQEELNSSTDYIGIHEGKVDFCIYFHNPDNRNIVTGINVSRIPSSNFNDGTPLSKALELLGDEYTLYENNIEFREDDVGGSPYTLGAKHEFAVNDYYVQINSNKGIIYSFIISSMKIEKIMNIHPMEIDLSPDLELKTSDLINCDEESLNDIKNYYYAIHGYKFKSERLLRYFSTQRWYSPKYDNVDKFFTDTDKKNIKLVSEQIKKIK</sequence>
<proteinExistence type="predicted"/>
<gene>
    <name evidence="3" type="ORF">SAMN02745248_01135</name>
</gene>
<protein>
    <submittedName>
        <fullName evidence="3">YARHG domain-containing protein</fullName>
    </submittedName>
</protein>
<organism evidence="3 4">
    <name type="scientific">Hathewaya proteolytica DSM 3090</name>
    <dbReference type="NCBI Taxonomy" id="1121331"/>
    <lineage>
        <taxon>Bacteria</taxon>
        <taxon>Bacillati</taxon>
        <taxon>Bacillota</taxon>
        <taxon>Clostridia</taxon>
        <taxon>Eubacteriales</taxon>
        <taxon>Clostridiaceae</taxon>
        <taxon>Hathewaya</taxon>
    </lineage>
</organism>
<dbReference type="EMBL" id="FRAD01000008">
    <property type="protein sequence ID" value="SHJ86100.1"/>
    <property type="molecule type" value="Genomic_DNA"/>
</dbReference>
<accession>A0A1M6MRU1</accession>
<dbReference type="InterPro" id="IPR025582">
    <property type="entry name" value="YARHG_dom"/>
</dbReference>
<evidence type="ECO:0000256" key="1">
    <source>
        <dbReference type="SAM" id="MobiDB-lite"/>
    </source>
</evidence>